<dbReference type="EMBL" id="BAABJZ010000067">
    <property type="protein sequence ID" value="GAA4886733.1"/>
    <property type="molecule type" value="Genomic_DNA"/>
</dbReference>
<evidence type="ECO:0000313" key="1">
    <source>
        <dbReference type="EMBL" id="GAA4886733.1"/>
    </source>
</evidence>
<accession>A0ABP9ETB8</accession>
<reference evidence="2" key="1">
    <citation type="journal article" date="2019" name="Int. J. Syst. Evol. Microbiol.">
        <title>The Global Catalogue of Microorganisms (GCM) 10K type strain sequencing project: providing services to taxonomists for standard genome sequencing and annotation.</title>
        <authorList>
            <consortium name="The Broad Institute Genomics Platform"/>
            <consortium name="The Broad Institute Genome Sequencing Center for Infectious Disease"/>
            <person name="Wu L."/>
            <person name="Ma J."/>
        </authorList>
    </citation>
    <scope>NUCLEOTIDE SEQUENCE [LARGE SCALE GENOMIC DNA]</scope>
    <source>
        <strain evidence="2">JCM 18401</strain>
    </source>
</reference>
<protein>
    <submittedName>
        <fullName evidence="1">Uncharacterized protein</fullName>
    </submittedName>
</protein>
<comment type="caution">
    <text evidence="1">The sequence shown here is derived from an EMBL/GenBank/DDBJ whole genome shotgun (WGS) entry which is preliminary data.</text>
</comment>
<keyword evidence="2" id="KW-1185">Reference proteome</keyword>
<sequence length="138" mass="15367">MHHIIYLVLPLLLLSGCGETKDLAHNPVTESSLCDFTVGPCANAGISLAPSLTHTPSEQPFQLKMTMPDGYQITAARLEGRDMYMGVIPVRFDEHGHATVLYGSCSSGYMVWRLWLTFEDSQGDEIVRFFDWLADSQV</sequence>
<name>A0ABP9ETB8_9GAMM</name>
<dbReference type="Proteomes" id="UP001499988">
    <property type="component" value="Unassembled WGS sequence"/>
</dbReference>
<dbReference type="RefSeq" id="WP_345335258.1">
    <property type="nucleotide sequence ID" value="NZ_BAABJZ010000067.1"/>
</dbReference>
<proteinExistence type="predicted"/>
<organism evidence="1 2">
    <name type="scientific">Ferrimonas pelagia</name>
    <dbReference type="NCBI Taxonomy" id="1177826"/>
    <lineage>
        <taxon>Bacteria</taxon>
        <taxon>Pseudomonadati</taxon>
        <taxon>Pseudomonadota</taxon>
        <taxon>Gammaproteobacteria</taxon>
        <taxon>Alteromonadales</taxon>
        <taxon>Ferrimonadaceae</taxon>
        <taxon>Ferrimonas</taxon>
    </lineage>
</organism>
<gene>
    <name evidence="1" type="ORF">GCM10023333_20190</name>
</gene>
<evidence type="ECO:0000313" key="2">
    <source>
        <dbReference type="Proteomes" id="UP001499988"/>
    </source>
</evidence>